<dbReference type="OrthoDB" id="2014147at2759"/>
<feature type="region of interest" description="Disordered" evidence="1">
    <location>
        <begin position="1"/>
        <end position="25"/>
    </location>
</feature>
<dbReference type="AlphaFoldDB" id="A0A9J5ZI63"/>
<gene>
    <name evidence="3" type="ORF">H5410_022533</name>
</gene>
<dbReference type="Proteomes" id="UP000824120">
    <property type="component" value="Chromosome 4"/>
</dbReference>
<sequence length="414" mass="47498">MSYIPPHKRHTKGSPSPEPTPAPESLIPAFRKNLNFKRKEKFLFETRYAHGAVRKWFPVGLTDDSHFSSLVMLQPLSIDKKSDENPLRLVLMQGCSGGTNELMDEPWRLVANSVMEDLLLSFQHVKCEMEESNMEELKLNLVARFGRILFHGISAKSQKSLKSNLLRETTLRQMKKTFYTNVPLSYMEYIRHLAVEKLDLECVEEKELYYVKLSDNMHADSIVTCKCTVVKDQENIQLHKIELNQVRNMVADMSCFGKSLDLRLMLHTKKIMMGLSLKNVFLYRLLSAFFQDDEINEIKNLIGSAVLDSEVKGGLRWPFGKDSSGSQYDVTGIWHTTVKSYGNSSIRFKLRHADRFDFRSSTGEVAQEANLKMPGILSQLQEQTIDEKLVLKMLEDNLKLIWDHCLSDDSSSCS</sequence>
<feature type="compositionally biased region" description="Basic residues" evidence="1">
    <location>
        <begin position="1"/>
        <end position="12"/>
    </location>
</feature>
<evidence type="ECO:0000256" key="1">
    <source>
        <dbReference type="SAM" id="MobiDB-lite"/>
    </source>
</evidence>
<feature type="domain" description="DUF7903" evidence="2">
    <location>
        <begin position="47"/>
        <end position="404"/>
    </location>
</feature>
<dbReference type="Pfam" id="PF25475">
    <property type="entry name" value="DUF7903"/>
    <property type="match status" value="1"/>
</dbReference>
<comment type="caution">
    <text evidence="3">The sequence shown here is derived from an EMBL/GenBank/DDBJ whole genome shotgun (WGS) entry which is preliminary data.</text>
</comment>
<protein>
    <recommendedName>
        <fullName evidence="2">DUF7903 domain-containing protein</fullName>
    </recommendedName>
</protein>
<dbReference type="InterPro" id="IPR057225">
    <property type="entry name" value="DUF7903"/>
</dbReference>
<dbReference type="EMBL" id="JACXVP010000004">
    <property type="protein sequence ID" value="KAG5611252.1"/>
    <property type="molecule type" value="Genomic_DNA"/>
</dbReference>
<evidence type="ECO:0000259" key="2">
    <source>
        <dbReference type="Pfam" id="PF25475"/>
    </source>
</evidence>
<dbReference type="PANTHER" id="PTHR35481:SF4">
    <property type="match status" value="1"/>
</dbReference>
<name>A0A9J5ZI63_SOLCO</name>
<evidence type="ECO:0000313" key="4">
    <source>
        <dbReference type="Proteomes" id="UP000824120"/>
    </source>
</evidence>
<proteinExistence type="predicted"/>
<dbReference type="PANTHER" id="PTHR35481">
    <property type="entry name" value="DNA-DIRECTED RNA POLYMERASE SUBUNIT ALPHA"/>
    <property type="match status" value="1"/>
</dbReference>
<organism evidence="3 4">
    <name type="scientific">Solanum commersonii</name>
    <name type="common">Commerson's wild potato</name>
    <name type="synonym">Commerson's nightshade</name>
    <dbReference type="NCBI Taxonomy" id="4109"/>
    <lineage>
        <taxon>Eukaryota</taxon>
        <taxon>Viridiplantae</taxon>
        <taxon>Streptophyta</taxon>
        <taxon>Embryophyta</taxon>
        <taxon>Tracheophyta</taxon>
        <taxon>Spermatophyta</taxon>
        <taxon>Magnoliopsida</taxon>
        <taxon>eudicotyledons</taxon>
        <taxon>Gunneridae</taxon>
        <taxon>Pentapetalae</taxon>
        <taxon>asterids</taxon>
        <taxon>lamiids</taxon>
        <taxon>Solanales</taxon>
        <taxon>Solanaceae</taxon>
        <taxon>Solanoideae</taxon>
        <taxon>Solaneae</taxon>
        <taxon>Solanum</taxon>
    </lineage>
</organism>
<reference evidence="3 4" key="1">
    <citation type="submission" date="2020-09" db="EMBL/GenBank/DDBJ databases">
        <title>De no assembly of potato wild relative species, Solanum commersonii.</title>
        <authorList>
            <person name="Cho K."/>
        </authorList>
    </citation>
    <scope>NUCLEOTIDE SEQUENCE [LARGE SCALE GENOMIC DNA]</scope>
    <source>
        <strain evidence="3">LZ3.2</strain>
        <tissue evidence="3">Leaf</tissue>
    </source>
</reference>
<keyword evidence="4" id="KW-1185">Reference proteome</keyword>
<accession>A0A9J5ZI63</accession>
<evidence type="ECO:0000313" key="3">
    <source>
        <dbReference type="EMBL" id="KAG5611252.1"/>
    </source>
</evidence>